<evidence type="ECO:0008006" key="3">
    <source>
        <dbReference type="Google" id="ProtNLM"/>
    </source>
</evidence>
<proteinExistence type="predicted"/>
<gene>
    <name evidence="1" type="ORF">G7071_09200</name>
</gene>
<dbReference type="EMBL" id="CP049866">
    <property type="protein sequence ID" value="QIK75593.1"/>
    <property type="molecule type" value="Genomic_DNA"/>
</dbReference>
<protein>
    <recommendedName>
        <fullName evidence="3">Type IV toxin-antitoxin system AbiEi family antitoxin domain-containing protein</fullName>
    </recommendedName>
</protein>
<dbReference type="KEGG" id="npi:G7071_09200"/>
<evidence type="ECO:0000313" key="1">
    <source>
        <dbReference type="EMBL" id="QIK75593.1"/>
    </source>
</evidence>
<dbReference type="AlphaFoldDB" id="A0A6G7YFM3"/>
<reference evidence="1 2" key="1">
    <citation type="submission" date="2020-03" db="EMBL/GenBank/DDBJ databases">
        <title>Nocardioides sp. nov., isolated from fish.</title>
        <authorList>
            <person name="Hyun D.-W."/>
            <person name="Bae J.-W."/>
        </authorList>
    </citation>
    <scope>NUCLEOTIDE SEQUENCE [LARGE SCALE GENOMIC DNA]</scope>
    <source>
        <strain evidence="1 2">HDW12A</strain>
    </source>
</reference>
<name>A0A6G7YFM3_9ACTN</name>
<organism evidence="1 2">
    <name type="scientific">Nocardioides piscis</name>
    <dbReference type="NCBI Taxonomy" id="2714938"/>
    <lineage>
        <taxon>Bacteria</taxon>
        <taxon>Bacillati</taxon>
        <taxon>Actinomycetota</taxon>
        <taxon>Actinomycetes</taxon>
        <taxon>Propionibacteriales</taxon>
        <taxon>Nocardioidaceae</taxon>
        <taxon>Nocardioides</taxon>
    </lineage>
</organism>
<keyword evidence="2" id="KW-1185">Reference proteome</keyword>
<evidence type="ECO:0000313" key="2">
    <source>
        <dbReference type="Proteomes" id="UP000502035"/>
    </source>
</evidence>
<sequence length="320" mass="35810">MLTEHRLPTGWPLPPDQPFTIHQARAARVDRRLPDLLRARVVRRPLRSVYVSSAVRDDLLLRAACLSLVMPAGCFVTDRCAGWLLGADMTLAPNEDVLLPRVSFFRPSDAGRLRNGLCVSGERAVDSDDLMEVHGVLTTTPLRTALDLGRLQLPDVALAGMDSVARLGAFEVEELVRGVGRLKGQRGVVQLRQLAPIVDAGSESFGESATRRRWHAADLPWPATQIPIERDGVVVRRVDLGLPELLFGVEYQGRRWHSSSADRSLDAARLRQLTERHGYEIELLDHTHVFGAEQDAEVRLQAAYERAKETFALRRRRIIF</sequence>
<dbReference type="Proteomes" id="UP000502035">
    <property type="component" value="Chromosome"/>
</dbReference>
<accession>A0A6G7YFM3</accession>
<dbReference type="RefSeq" id="WP_166317720.1">
    <property type="nucleotide sequence ID" value="NZ_CP049866.1"/>
</dbReference>